<feature type="domain" description="Methylated-DNA-[protein]-cysteine S-methyltransferase DNA binding" evidence="3">
    <location>
        <begin position="14"/>
        <end position="120"/>
    </location>
</feature>
<keyword evidence="1" id="KW-0227">DNA damage</keyword>
<proteinExistence type="predicted"/>
<evidence type="ECO:0000256" key="2">
    <source>
        <dbReference type="SAM" id="MobiDB-lite"/>
    </source>
</evidence>
<dbReference type="CDD" id="cd06445">
    <property type="entry name" value="ATase"/>
    <property type="match status" value="1"/>
</dbReference>
<feature type="region of interest" description="Disordered" evidence="2">
    <location>
        <begin position="142"/>
        <end position="173"/>
    </location>
</feature>
<dbReference type="Gene3D" id="1.10.10.10">
    <property type="entry name" value="Winged helix-like DNA-binding domain superfamily/Winged helix DNA-binding domain"/>
    <property type="match status" value="1"/>
</dbReference>
<evidence type="ECO:0000259" key="3">
    <source>
        <dbReference type="Pfam" id="PF01035"/>
    </source>
</evidence>
<sequence length="173" mass="19190">MAPGERSEEVWLWYTAVYEAIQEIPYGKVTSYGHIARLVGKPLITIMSLPRLTGDVKRQVGVCLKNLPSPSPSGDSSRTKPRFHSGNVPWQRVINAKGGISPRGPSAAAHQADALRREGVEVRQDGMGQYTVELDEYGWFPDMLPSEADQVEGSDMDEDKDEDEDEDEAAYHT</sequence>
<dbReference type="GO" id="GO:0003824">
    <property type="term" value="F:catalytic activity"/>
    <property type="evidence" value="ECO:0007669"/>
    <property type="project" value="InterPro"/>
</dbReference>
<dbReference type="PANTHER" id="PTHR42942">
    <property type="entry name" value="6-O-METHYLGUANINE DNA METHYLTRANSFERASE"/>
    <property type="match status" value="1"/>
</dbReference>
<dbReference type="AlphaFoldDB" id="A0A8H5ZIA8"/>
<dbReference type="GO" id="GO:0006281">
    <property type="term" value="P:DNA repair"/>
    <property type="evidence" value="ECO:0007669"/>
    <property type="project" value="InterPro"/>
</dbReference>
<dbReference type="InterPro" id="IPR014048">
    <property type="entry name" value="MethylDNA_cys_MeTrfase_DNA-bd"/>
</dbReference>
<name>A0A8H5ZIA8_COCSA</name>
<dbReference type="PANTHER" id="PTHR42942:SF1">
    <property type="entry name" value="ALKYLTRANSFERASE-LIKE PROTEIN 1"/>
    <property type="match status" value="1"/>
</dbReference>
<dbReference type="SUPFAM" id="SSF46767">
    <property type="entry name" value="Methylated DNA-protein cysteine methyltransferase, C-terminal domain"/>
    <property type="match status" value="1"/>
</dbReference>
<gene>
    <name evidence="4" type="ORF">GGP41_009709</name>
</gene>
<comment type="caution">
    <text evidence="4">The sequence shown here is derived from an EMBL/GenBank/DDBJ whole genome shotgun (WGS) entry which is preliminary data.</text>
</comment>
<evidence type="ECO:0000256" key="1">
    <source>
        <dbReference type="ARBA" id="ARBA00022763"/>
    </source>
</evidence>
<dbReference type="Pfam" id="PF01035">
    <property type="entry name" value="DNA_binding_1"/>
    <property type="match status" value="1"/>
</dbReference>
<organism evidence="4 5">
    <name type="scientific">Cochliobolus sativus</name>
    <name type="common">Common root rot and spot blotch fungus</name>
    <name type="synonym">Bipolaris sorokiniana</name>
    <dbReference type="NCBI Taxonomy" id="45130"/>
    <lineage>
        <taxon>Eukaryota</taxon>
        <taxon>Fungi</taxon>
        <taxon>Dikarya</taxon>
        <taxon>Ascomycota</taxon>
        <taxon>Pezizomycotina</taxon>
        <taxon>Dothideomycetes</taxon>
        <taxon>Pleosporomycetidae</taxon>
        <taxon>Pleosporales</taxon>
        <taxon>Pleosporineae</taxon>
        <taxon>Pleosporaceae</taxon>
        <taxon>Bipolaris</taxon>
    </lineage>
</organism>
<evidence type="ECO:0000313" key="4">
    <source>
        <dbReference type="EMBL" id="KAF5848600.1"/>
    </source>
</evidence>
<feature type="region of interest" description="Disordered" evidence="2">
    <location>
        <begin position="65"/>
        <end position="88"/>
    </location>
</feature>
<feature type="compositionally biased region" description="Acidic residues" evidence="2">
    <location>
        <begin position="149"/>
        <end position="173"/>
    </location>
</feature>
<accession>A0A8H5ZIA8</accession>
<reference evidence="4" key="1">
    <citation type="submission" date="2019-11" db="EMBL/GenBank/DDBJ databases">
        <title>Bipolaris sorokiniana Genome sequencing.</title>
        <authorList>
            <person name="Wang H."/>
        </authorList>
    </citation>
    <scope>NUCLEOTIDE SEQUENCE</scope>
</reference>
<dbReference type="InterPro" id="IPR036217">
    <property type="entry name" value="MethylDNA_cys_MeTrfase_DNAb"/>
</dbReference>
<dbReference type="InterPro" id="IPR052520">
    <property type="entry name" value="ATL_DNA_repair"/>
</dbReference>
<protein>
    <recommendedName>
        <fullName evidence="3">Methylated-DNA-[protein]-cysteine S-methyltransferase DNA binding domain-containing protein</fullName>
    </recommendedName>
</protein>
<dbReference type="InterPro" id="IPR036388">
    <property type="entry name" value="WH-like_DNA-bd_sf"/>
</dbReference>
<dbReference type="EMBL" id="WNKQ01000010">
    <property type="protein sequence ID" value="KAF5848600.1"/>
    <property type="molecule type" value="Genomic_DNA"/>
</dbReference>
<dbReference type="Proteomes" id="UP000624244">
    <property type="component" value="Unassembled WGS sequence"/>
</dbReference>
<evidence type="ECO:0000313" key="5">
    <source>
        <dbReference type="Proteomes" id="UP000624244"/>
    </source>
</evidence>